<keyword evidence="11" id="KW-1185">Reference proteome</keyword>
<dbReference type="Proteomes" id="UP000834106">
    <property type="component" value="Chromosome 7"/>
</dbReference>
<reference evidence="10" key="1">
    <citation type="submission" date="2023-05" db="EMBL/GenBank/DDBJ databases">
        <authorList>
            <person name="Huff M."/>
        </authorList>
    </citation>
    <scope>NUCLEOTIDE SEQUENCE</scope>
</reference>
<dbReference type="PANTHER" id="PTHR22967:SF57">
    <property type="entry name" value="AUXILIN, ISOFORM A-RELATED"/>
    <property type="match status" value="1"/>
</dbReference>
<dbReference type="GO" id="GO:0005524">
    <property type="term" value="F:ATP binding"/>
    <property type="evidence" value="ECO:0007669"/>
    <property type="project" value="UniProtKB-KW"/>
</dbReference>
<keyword evidence="6" id="KW-0067">ATP-binding</keyword>
<comment type="catalytic activity">
    <reaction evidence="8">
        <text>L-seryl-[protein] + ATP = O-phospho-L-seryl-[protein] + ADP + H(+)</text>
        <dbReference type="Rhea" id="RHEA:17989"/>
        <dbReference type="Rhea" id="RHEA-COMP:9863"/>
        <dbReference type="Rhea" id="RHEA-COMP:11604"/>
        <dbReference type="ChEBI" id="CHEBI:15378"/>
        <dbReference type="ChEBI" id="CHEBI:29999"/>
        <dbReference type="ChEBI" id="CHEBI:30616"/>
        <dbReference type="ChEBI" id="CHEBI:83421"/>
        <dbReference type="ChEBI" id="CHEBI:456216"/>
        <dbReference type="EC" id="2.7.11.1"/>
    </reaction>
</comment>
<dbReference type="Pfam" id="PF00069">
    <property type="entry name" value="Pkinase"/>
    <property type="match status" value="1"/>
</dbReference>
<keyword evidence="3" id="KW-0808">Transferase</keyword>
<evidence type="ECO:0000256" key="3">
    <source>
        <dbReference type="ARBA" id="ARBA00022679"/>
    </source>
</evidence>
<dbReference type="EMBL" id="OU503042">
    <property type="protein sequence ID" value="CAI9764949.1"/>
    <property type="molecule type" value="Genomic_DNA"/>
</dbReference>
<dbReference type="AlphaFoldDB" id="A0AAD2DSS7"/>
<comment type="catalytic activity">
    <reaction evidence="7">
        <text>L-threonyl-[protein] + ATP = O-phospho-L-threonyl-[protein] + ADP + H(+)</text>
        <dbReference type="Rhea" id="RHEA:46608"/>
        <dbReference type="Rhea" id="RHEA-COMP:11060"/>
        <dbReference type="Rhea" id="RHEA-COMP:11605"/>
        <dbReference type="ChEBI" id="CHEBI:15378"/>
        <dbReference type="ChEBI" id="CHEBI:30013"/>
        <dbReference type="ChEBI" id="CHEBI:30616"/>
        <dbReference type="ChEBI" id="CHEBI:61977"/>
        <dbReference type="ChEBI" id="CHEBI:456216"/>
        <dbReference type="EC" id="2.7.11.1"/>
    </reaction>
</comment>
<evidence type="ECO:0000256" key="8">
    <source>
        <dbReference type="ARBA" id="ARBA00048679"/>
    </source>
</evidence>
<sequence>MKEISVMKSIKGHPNIITIYAHTIFDMGRTKEVLLLVEYCEKSLVNVLENPKAGFFEEKQIFVIFRDVYNAVFAMHFQTPSIAHRDLKAENLLLGSDGL</sequence>
<keyword evidence="2" id="KW-0723">Serine/threonine-protein kinase</keyword>
<evidence type="ECO:0000259" key="9">
    <source>
        <dbReference type="Pfam" id="PF00069"/>
    </source>
</evidence>
<evidence type="ECO:0000256" key="1">
    <source>
        <dbReference type="ARBA" id="ARBA00012513"/>
    </source>
</evidence>
<dbReference type="PANTHER" id="PTHR22967">
    <property type="entry name" value="SERINE/THREONINE PROTEIN KINASE"/>
    <property type="match status" value="1"/>
</dbReference>
<organism evidence="10 11">
    <name type="scientific">Fraxinus pennsylvanica</name>
    <dbReference type="NCBI Taxonomy" id="56036"/>
    <lineage>
        <taxon>Eukaryota</taxon>
        <taxon>Viridiplantae</taxon>
        <taxon>Streptophyta</taxon>
        <taxon>Embryophyta</taxon>
        <taxon>Tracheophyta</taxon>
        <taxon>Spermatophyta</taxon>
        <taxon>Magnoliopsida</taxon>
        <taxon>eudicotyledons</taxon>
        <taxon>Gunneridae</taxon>
        <taxon>Pentapetalae</taxon>
        <taxon>asterids</taxon>
        <taxon>lamiids</taxon>
        <taxon>Lamiales</taxon>
        <taxon>Oleaceae</taxon>
        <taxon>Oleeae</taxon>
        <taxon>Fraxinus</taxon>
    </lineage>
</organism>
<feature type="domain" description="Protein kinase" evidence="9">
    <location>
        <begin position="2"/>
        <end position="97"/>
    </location>
</feature>
<dbReference type="GO" id="GO:0004674">
    <property type="term" value="F:protein serine/threonine kinase activity"/>
    <property type="evidence" value="ECO:0007669"/>
    <property type="project" value="UniProtKB-KW"/>
</dbReference>
<gene>
    <name evidence="10" type="ORF">FPE_LOCUS12379</name>
</gene>
<keyword evidence="5" id="KW-0418">Kinase</keyword>
<keyword evidence="4" id="KW-0547">Nucleotide-binding</keyword>
<protein>
    <recommendedName>
        <fullName evidence="1">non-specific serine/threonine protein kinase</fullName>
        <ecNumber evidence="1">2.7.11.1</ecNumber>
    </recommendedName>
</protein>
<dbReference type="GO" id="GO:0005737">
    <property type="term" value="C:cytoplasm"/>
    <property type="evidence" value="ECO:0007669"/>
    <property type="project" value="TreeGrafter"/>
</dbReference>
<dbReference type="InterPro" id="IPR011009">
    <property type="entry name" value="Kinase-like_dom_sf"/>
</dbReference>
<evidence type="ECO:0000256" key="4">
    <source>
        <dbReference type="ARBA" id="ARBA00022741"/>
    </source>
</evidence>
<dbReference type="EC" id="2.7.11.1" evidence="1"/>
<dbReference type="SUPFAM" id="SSF56112">
    <property type="entry name" value="Protein kinase-like (PK-like)"/>
    <property type="match status" value="1"/>
</dbReference>
<dbReference type="PROSITE" id="PS00108">
    <property type="entry name" value="PROTEIN_KINASE_ST"/>
    <property type="match status" value="1"/>
</dbReference>
<evidence type="ECO:0000313" key="10">
    <source>
        <dbReference type="EMBL" id="CAI9764949.1"/>
    </source>
</evidence>
<dbReference type="InterPro" id="IPR000719">
    <property type="entry name" value="Prot_kinase_dom"/>
</dbReference>
<evidence type="ECO:0000256" key="6">
    <source>
        <dbReference type="ARBA" id="ARBA00022840"/>
    </source>
</evidence>
<evidence type="ECO:0000313" key="11">
    <source>
        <dbReference type="Proteomes" id="UP000834106"/>
    </source>
</evidence>
<dbReference type="InterPro" id="IPR008271">
    <property type="entry name" value="Ser/Thr_kinase_AS"/>
</dbReference>
<accession>A0AAD2DSS7</accession>
<name>A0AAD2DSS7_9LAMI</name>
<proteinExistence type="predicted"/>
<dbReference type="Gene3D" id="1.10.510.10">
    <property type="entry name" value="Transferase(Phosphotransferase) domain 1"/>
    <property type="match status" value="1"/>
</dbReference>
<evidence type="ECO:0000256" key="2">
    <source>
        <dbReference type="ARBA" id="ARBA00022527"/>
    </source>
</evidence>
<evidence type="ECO:0000256" key="5">
    <source>
        <dbReference type="ARBA" id="ARBA00022777"/>
    </source>
</evidence>
<evidence type="ECO:0000256" key="7">
    <source>
        <dbReference type="ARBA" id="ARBA00047899"/>
    </source>
</evidence>